<evidence type="ECO:0000313" key="3">
    <source>
        <dbReference type="Proteomes" id="UP000465361"/>
    </source>
</evidence>
<sequence length="331" mass="37581">MFAAGDKVWWWHTPVCKRRAVVVEPSERLVGVRPAGERELLYVDARQLHSENSPIPLEDGVYAGIPNSDYHSDRDSLSASGARLLLSAPAKYAWQLDHPPEPATHFDIGTVVHTLVLGCGDEIEVVDAEDWRSKHARECRDKARAAGRVPILRADYDAAVDLRDAVKIHHRLAAELFDAGEPEMSMWVRDPATGVRLRARPDWMTQRDGRLWLVDLKTCQSADPREFGRNANNFGYHVQMAWYVTVARLLELDPNPVFVFVLVEKTPPHLVSVVELDADAYQLGYRSMREAIDVFRACRDWDEWPGYAADSEIVPVALPQWVFRHQGKESR</sequence>
<dbReference type="InterPro" id="IPR011604">
    <property type="entry name" value="PDDEXK-like_dom_sf"/>
</dbReference>
<dbReference type="Pfam" id="PF12684">
    <property type="entry name" value="DUF3799"/>
    <property type="match status" value="1"/>
</dbReference>
<evidence type="ECO:0000259" key="1">
    <source>
        <dbReference type="Pfam" id="PF12684"/>
    </source>
</evidence>
<organism evidence="2 3">
    <name type="scientific">Mycobacterium botniense</name>
    <dbReference type="NCBI Taxonomy" id="84962"/>
    <lineage>
        <taxon>Bacteria</taxon>
        <taxon>Bacillati</taxon>
        <taxon>Actinomycetota</taxon>
        <taxon>Actinomycetes</taxon>
        <taxon>Mycobacteriales</taxon>
        <taxon>Mycobacteriaceae</taxon>
        <taxon>Mycobacterium</taxon>
    </lineage>
</organism>
<keyword evidence="3" id="KW-1185">Reference proteome</keyword>
<dbReference type="Gene3D" id="3.90.320.10">
    <property type="match status" value="1"/>
</dbReference>
<proteinExistence type="predicted"/>
<name>A0A7I9XY65_9MYCO</name>
<feature type="domain" description="Putative exodeoxyribonuclease 8 PDDEXK-like" evidence="1">
    <location>
        <begin position="88"/>
        <end position="312"/>
    </location>
</feature>
<protein>
    <recommendedName>
        <fullName evidence="1">Putative exodeoxyribonuclease 8 PDDEXK-like domain-containing protein</fullName>
    </recommendedName>
</protein>
<evidence type="ECO:0000313" key="2">
    <source>
        <dbReference type="EMBL" id="GFG74744.1"/>
    </source>
</evidence>
<dbReference type="EMBL" id="BLKW01000004">
    <property type="protein sequence ID" value="GFG74744.1"/>
    <property type="molecule type" value="Genomic_DNA"/>
</dbReference>
<dbReference type="InterPro" id="IPR024432">
    <property type="entry name" value="Put_RecE_PDDEXK-like_dom"/>
</dbReference>
<dbReference type="Proteomes" id="UP000465361">
    <property type="component" value="Unassembled WGS sequence"/>
</dbReference>
<comment type="caution">
    <text evidence="2">The sequence shown here is derived from an EMBL/GenBank/DDBJ whole genome shotgun (WGS) entry which is preliminary data.</text>
</comment>
<dbReference type="RefSeq" id="WP_246216821.1">
    <property type="nucleotide sequence ID" value="NZ_BLKW01000004.1"/>
</dbReference>
<reference evidence="2 3" key="1">
    <citation type="journal article" date="2019" name="Emerg. Microbes Infect.">
        <title>Comprehensive subspecies identification of 175 nontuberculous mycobacteria species based on 7547 genomic profiles.</title>
        <authorList>
            <person name="Matsumoto Y."/>
            <person name="Kinjo T."/>
            <person name="Motooka D."/>
            <person name="Nabeya D."/>
            <person name="Jung N."/>
            <person name="Uechi K."/>
            <person name="Horii T."/>
            <person name="Iida T."/>
            <person name="Fujita J."/>
            <person name="Nakamura S."/>
        </authorList>
    </citation>
    <scope>NUCLEOTIDE SEQUENCE [LARGE SCALE GENOMIC DNA]</scope>
    <source>
        <strain evidence="2 3">JCM 17322</strain>
    </source>
</reference>
<dbReference type="AlphaFoldDB" id="A0A7I9XY65"/>
<gene>
    <name evidence="2" type="ORF">MBOT_21090</name>
</gene>
<accession>A0A7I9XY65</accession>